<dbReference type="eggNOG" id="ENOG5032R0E">
    <property type="taxonomic scope" value="Bacteria"/>
</dbReference>
<organism evidence="2 3">
    <name type="scientific">Dialister micraerophilus UPII 345-E</name>
    <dbReference type="NCBI Taxonomy" id="910314"/>
    <lineage>
        <taxon>Bacteria</taxon>
        <taxon>Bacillati</taxon>
        <taxon>Bacillota</taxon>
        <taxon>Negativicutes</taxon>
        <taxon>Veillonellales</taxon>
        <taxon>Veillonellaceae</taxon>
        <taxon>Dialister</taxon>
    </lineage>
</organism>
<name>E4LAE6_9FIRM</name>
<dbReference type="OrthoDB" id="1631889at2"/>
<evidence type="ECO:0000313" key="3">
    <source>
        <dbReference type="Proteomes" id="UP000004594"/>
    </source>
</evidence>
<dbReference type="Proteomes" id="UP000004594">
    <property type="component" value="Unassembled WGS sequence"/>
</dbReference>
<feature type="transmembrane region" description="Helical" evidence="1">
    <location>
        <begin position="172"/>
        <end position="192"/>
    </location>
</feature>
<dbReference type="AlphaFoldDB" id="E4LAE6"/>
<feature type="transmembrane region" description="Helical" evidence="1">
    <location>
        <begin position="199"/>
        <end position="218"/>
    </location>
</feature>
<feature type="transmembrane region" description="Helical" evidence="1">
    <location>
        <begin position="135"/>
        <end position="152"/>
    </location>
</feature>
<accession>E4LAE6</accession>
<feature type="transmembrane region" description="Helical" evidence="1">
    <location>
        <begin position="30"/>
        <end position="60"/>
    </location>
</feature>
<protein>
    <submittedName>
        <fullName evidence="2">Uncharacterized protein</fullName>
    </submittedName>
</protein>
<keyword evidence="1" id="KW-1133">Transmembrane helix</keyword>
<evidence type="ECO:0000256" key="1">
    <source>
        <dbReference type="SAM" id="Phobius"/>
    </source>
</evidence>
<feature type="transmembrane region" description="Helical" evidence="1">
    <location>
        <begin position="104"/>
        <end position="123"/>
    </location>
</feature>
<keyword evidence="1" id="KW-0812">Transmembrane</keyword>
<reference evidence="2 3" key="1">
    <citation type="submission" date="2010-11" db="EMBL/GenBank/DDBJ databases">
        <authorList>
            <person name="Durkin A.S."/>
            <person name="Madupu R."/>
            <person name="Torralba M."/>
            <person name="Gillis M."/>
            <person name="Methe B."/>
            <person name="Sutton G."/>
            <person name="Nelson K.E."/>
        </authorList>
    </citation>
    <scope>NUCLEOTIDE SEQUENCE [LARGE SCALE GENOMIC DNA]</scope>
    <source>
        <strain evidence="2 3">UPII 345-E</strain>
    </source>
</reference>
<feature type="transmembrane region" description="Helical" evidence="1">
    <location>
        <begin position="224"/>
        <end position="242"/>
    </location>
</feature>
<comment type="caution">
    <text evidence="2">The sequence shown here is derived from an EMBL/GenBank/DDBJ whole genome shotgun (WGS) entry which is preliminary data.</text>
</comment>
<proteinExistence type="predicted"/>
<dbReference type="EMBL" id="AENT01000030">
    <property type="protein sequence ID" value="EFR42169.1"/>
    <property type="molecule type" value="Genomic_DNA"/>
</dbReference>
<evidence type="ECO:0000313" key="2">
    <source>
        <dbReference type="EMBL" id="EFR42169.1"/>
    </source>
</evidence>
<sequence>MITYLIFTKLTLHTQKYPISFKRLRAFKGILILLPIFLILFSLIIYPFAALIIFILTFMLEIMTQTYEQIPVHERFSIKEIALYTTISSILMIIPFALTKYIPYNIYYITGGIIALMACAFFKWIGDNRTRLQNIWDKIIIISFILSGLFGFDFTNWFKDMKRLKSTRFHKNLSLIVFPTFFITLIMSNVLFGMFSLSGLCTTFFTAMGIRFFGYYEMSEKGKFNIIALAITVLAILILFLANPHPTNAAKIVDSLLQSNFHFEGLLNM</sequence>
<gene>
    <name evidence="2" type="ORF">HMPREF9220_0209</name>
</gene>
<feature type="transmembrane region" description="Helical" evidence="1">
    <location>
        <begin position="81"/>
        <end position="98"/>
    </location>
</feature>
<keyword evidence="1" id="KW-0472">Membrane</keyword>